<dbReference type="EMBL" id="SPHZ02000011">
    <property type="protein sequence ID" value="KAF0891586.1"/>
    <property type="molecule type" value="Genomic_DNA"/>
</dbReference>
<keyword evidence="2" id="KW-1185">Reference proteome</keyword>
<organism evidence="1 2">
    <name type="scientific">Oryza meyeriana var. granulata</name>
    <dbReference type="NCBI Taxonomy" id="110450"/>
    <lineage>
        <taxon>Eukaryota</taxon>
        <taxon>Viridiplantae</taxon>
        <taxon>Streptophyta</taxon>
        <taxon>Embryophyta</taxon>
        <taxon>Tracheophyta</taxon>
        <taxon>Spermatophyta</taxon>
        <taxon>Magnoliopsida</taxon>
        <taxon>Liliopsida</taxon>
        <taxon>Poales</taxon>
        <taxon>Poaceae</taxon>
        <taxon>BOP clade</taxon>
        <taxon>Oryzoideae</taxon>
        <taxon>Oryzeae</taxon>
        <taxon>Oryzinae</taxon>
        <taxon>Oryza</taxon>
        <taxon>Oryza meyeriana</taxon>
    </lineage>
</organism>
<protein>
    <submittedName>
        <fullName evidence="1">Uncharacterized protein</fullName>
    </submittedName>
</protein>
<evidence type="ECO:0000313" key="2">
    <source>
        <dbReference type="Proteomes" id="UP000479710"/>
    </source>
</evidence>
<comment type="caution">
    <text evidence="1">The sequence shown here is derived from an EMBL/GenBank/DDBJ whole genome shotgun (WGS) entry which is preliminary data.</text>
</comment>
<name>A0A6G1BUL0_9ORYZ</name>
<evidence type="ECO:0000313" key="1">
    <source>
        <dbReference type="EMBL" id="KAF0891586.1"/>
    </source>
</evidence>
<proteinExistence type="predicted"/>
<sequence length="153" mass="15957">MRGRGRGWGGSVAQAIVMAGWPCGWDATSRGSEVDASGAVVRRASACSGQRESRPWHVSSRSAGFAAAHTGLAPDRVWGFNASTLSAQFVSVAVTRLALRLDLGACNSRLGVAKWLGQERLTSRCAARGSTLATVAGGELRWAAAWPVYVGVA</sequence>
<dbReference type="Proteomes" id="UP000479710">
    <property type="component" value="Unassembled WGS sequence"/>
</dbReference>
<reference evidence="1 2" key="1">
    <citation type="submission" date="2019-11" db="EMBL/GenBank/DDBJ databases">
        <title>Whole genome sequence of Oryza granulata.</title>
        <authorList>
            <person name="Li W."/>
        </authorList>
    </citation>
    <scope>NUCLEOTIDE SEQUENCE [LARGE SCALE GENOMIC DNA]</scope>
    <source>
        <strain evidence="2">cv. Menghai</strain>
        <tissue evidence="1">Leaf</tissue>
    </source>
</reference>
<gene>
    <name evidence="1" type="ORF">E2562_010577</name>
</gene>
<dbReference type="AlphaFoldDB" id="A0A6G1BUL0"/>
<accession>A0A6G1BUL0</accession>